<dbReference type="EMBL" id="JH971385">
    <property type="protein sequence ID" value="EKM84419.1"/>
    <property type="molecule type" value="Genomic_DNA"/>
</dbReference>
<gene>
    <name evidence="2" type="ORF">AGABI1DRAFT_110937</name>
</gene>
<sequence>MNTDHNNVLDVEDDDQRQARIQALLENLNSDARPQPPPGLQFDFGNKPPFDVNPPAELLSRVQAFLPQIQASNEALTQRMQKDPDSVNIEHVSEHMDQYIQMNLGLGVFEDRSKKSHDAQDTEAQDTEMSSASSSLSSEDADNDSDLDSDASSEIITSFVPERIIRPLPRRPLNKTRSSVAILPERSEGSPSGAPQTQA</sequence>
<dbReference type="GO" id="GO:0000492">
    <property type="term" value="P:box C/D snoRNP assembly"/>
    <property type="evidence" value="ECO:0007669"/>
    <property type="project" value="InterPro"/>
</dbReference>
<dbReference type="GO" id="GO:0062064">
    <property type="term" value="F:box C/D methylation guide snoRNP complex binding"/>
    <property type="evidence" value="ECO:0007669"/>
    <property type="project" value="TreeGrafter"/>
</dbReference>
<organism evidence="2 3">
    <name type="scientific">Agaricus bisporus var. burnettii (strain JB137-S8 / ATCC MYA-4627 / FGSC 10392)</name>
    <name type="common">White button mushroom</name>
    <dbReference type="NCBI Taxonomy" id="597362"/>
    <lineage>
        <taxon>Eukaryota</taxon>
        <taxon>Fungi</taxon>
        <taxon>Dikarya</taxon>
        <taxon>Basidiomycota</taxon>
        <taxon>Agaricomycotina</taxon>
        <taxon>Agaricomycetes</taxon>
        <taxon>Agaricomycetidae</taxon>
        <taxon>Agaricales</taxon>
        <taxon>Agaricineae</taxon>
        <taxon>Agaricaceae</taxon>
        <taxon>Agaricus</taxon>
    </lineage>
</organism>
<dbReference type="AlphaFoldDB" id="K5WBZ1"/>
<accession>K5WBZ1</accession>
<dbReference type="PANTHER" id="PTHR28674">
    <property type="entry name" value="SIMILAR TO DNA SEGMENT, CHR 10, WAYNE STATE UNIVERSITY 102,-EXPRESSED"/>
    <property type="match status" value="1"/>
</dbReference>
<dbReference type="GeneID" id="18823112"/>
<dbReference type="HOGENOM" id="CLU_108136_0_0_1"/>
<dbReference type="RefSeq" id="XP_007326001.1">
    <property type="nucleotide sequence ID" value="XM_007325939.1"/>
</dbReference>
<name>K5WBZ1_AGABU</name>
<dbReference type="eggNOG" id="ENOG502SBR7">
    <property type="taxonomic scope" value="Eukaryota"/>
</dbReference>
<dbReference type="Proteomes" id="UP000008493">
    <property type="component" value="Unassembled WGS sequence"/>
</dbReference>
<dbReference type="OrthoDB" id="1112980at2759"/>
<feature type="compositionally biased region" description="Acidic residues" evidence="1">
    <location>
        <begin position="139"/>
        <end position="151"/>
    </location>
</feature>
<evidence type="ECO:0000256" key="1">
    <source>
        <dbReference type="SAM" id="MobiDB-lite"/>
    </source>
</evidence>
<dbReference type="Pfam" id="PF15370">
    <property type="entry name" value="NOPCHAP1"/>
    <property type="match status" value="1"/>
</dbReference>
<reference evidence="3" key="1">
    <citation type="journal article" date="2012" name="Proc. Natl. Acad. Sci. U.S.A.">
        <title>Genome sequence of the button mushroom Agaricus bisporus reveals mechanisms governing adaptation to a humic-rich ecological niche.</title>
        <authorList>
            <person name="Morin E."/>
            <person name="Kohler A."/>
            <person name="Baker A.R."/>
            <person name="Foulongne-Oriol M."/>
            <person name="Lombard V."/>
            <person name="Nagy L.G."/>
            <person name="Ohm R.A."/>
            <person name="Patyshakuliyeva A."/>
            <person name="Brun A."/>
            <person name="Aerts A.L."/>
            <person name="Bailey A.M."/>
            <person name="Billette C."/>
            <person name="Coutinho P.M."/>
            <person name="Deakin G."/>
            <person name="Doddapaneni H."/>
            <person name="Floudas D."/>
            <person name="Grimwood J."/>
            <person name="Hilden K."/>
            <person name="Kuees U."/>
            <person name="LaButti K.M."/>
            <person name="Lapidus A."/>
            <person name="Lindquist E.A."/>
            <person name="Lucas S.M."/>
            <person name="Murat C."/>
            <person name="Riley R.W."/>
            <person name="Salamov A.A."/>
            <person name="Schmutz J."/>
            <person name="Subramanian V."/>
            <person name="Woesten H.A.B."/>
            <person name="Xu J."/>
            <person name="Eastwood D.C."/>
            <person name="Foster G.D."/>
            <person name="Sonnenberg A.S."/>
            <person name="Cullen D."/>
            <person name="de Vries R.P."/>
            <person name="Lundell T."/>
            <person name="Hibbett D.S."/>
            <person name="Henrissat B."/>
            <person name="Burton K.S."/>
            <person name="Kerrigan R.W."/>
            <person name="Challen M.P."/>
            <person name="Grigoriev I.V."/>
            <person name="Martin F."/>
        </authorList>
    </citation>
    <scope>NUCLEOTIDE SEQUENCE [LARGE SCALE GENOMIC DNA]</scope>
    <source>
        <strain evidence="3">JB137-S8 / ATCC MYA-4627 / FGSC 10392</strain>
    </source>
</reference>
<feature type="region of interest" description="Disordered" evidence="1">
    <location>
        <begin position="113"/>
        <end position="199"/>
    </location>
</feature>
<feature type="compositionally biased region" description="Polar residues" evidence="1">
    <location>
        <begin position="189"/>
        <end position="199"/>
    </location>
</feature>
<evidence type="ECO:0000313" key="3">
    <source>
        <dbReference type="Proteomes" id="UP000008493"/>
    </source>
</evidence>
<dbReference type="InterPro" id="IPR027921">
    <property type="entry name" value="NOPCHAP1"/>
</dbReference>
<dbReference type="KEGG" id="abp:AGABI1DRAFT110937"/>
<dbReference type="PANTHER" id="PTHR28674:SF1">
    <property type="entry name" value="NOP PROTEIN CHAPERONE 1"/>
    <property type="match status" value="1"/>
</dbReference>
<dbReference type="OMA" id="MHKLNTA"/>
<dbReference type="InParanoid" id="K5WBZ1"/>
<keyword evidence="3" id="KW-1185">Reference proteome</keyword>
<evidence type="ECO:0000313" key="2">
    <source>
        <dbReference type="EMBL" id="EKM84419.1"/>
    </source>
</evidence>
<proteinExistence type="predicted"/>
<protein>
    <submittedName>
        <fullName evidence="2">Uncharacterized protein</fullName>
    </submittedName>
</protein>